<dbReference type="InterPro" id="IPR013783">
    <property type="entry name" value="Ig-like_fold"/>
</dbReference>
<dbReference type="InterPro" id="IPR051275">
    <property type="entry name" value="Cell_adhesion_signaling"/>
</dbReference>
<name>A0A6J8A289_MYTCO</name>
<evidence type="ECO:0000256" key="2">
    <source>
        <dbReference type="ARBA" id="ARBA00023136"/>
    </source>
</evidence>
<dbReference type="Gene3D" id="2.60.40.10">
    <property type="entry name" value="Immunoglobulins"/>
    <property type="match status" value="4"/>
</dbReference>
<keyword evidence="4" id="KW-0325">Glycoprotein</keyword>
<organism evidence="7 8">
    <name type="scientific">Mytilus coruscus</name>
    <name type="common">Sea mussel</name>
    <dbReference type="NCBI Taxonomy" id="42192"/>
    <lineage>
        <taxon>Eukaryota</taxon>
        <taxon>Metazoa</taxon>
        <taxon>Spiralia</taxon>
        <taxon>Lophotrochozoa</taxon>
        <taxon>Mollusca</taxon>
        <taxon>Bivalvia</taxon>
        <taxon>Autobranchia</taxon>
        <taxon>Pteriomorphia</taxon>
        <taxon>Mytilida</taxon>
        <taxon>Mytiloidea</taxon>
        <taxon>Mytilidae</taxon>
        <taxon>Mytilinae</taxon>
        <taxon>Mytilus</taxon>
    </lineage>
</organism>
<feature type="domain" description="Ig-like" evidence="6">
    <location>
        <begin position="172"/>
        <end position="270"/>
    </location>
</feature>
<dbReference type="SUPFAM" id="SSF48726">
    <property type="entry name" value="Immunoglobulin"/>
    <property type="match status" value="2"/>
</dbReference>
<dbReference type="GO" id="GO:0005886">
    <property type="term" value="C:plasma membrane"/>
    <property type="evidence" value="ECO:0007669"/>
    <property type="project" value="TreeGrafter"/>
</dbReference>
<dbReference type="GO" id="GO:0050839">
    <property type="term" value="F:cell adhesion molecule binding"/>
    <property type="evidence" value="ECO:0007669"/>
    <property type="project" value="TreeGrafter"/>
</dbReference>
<evidence type="ECO:0000259" key="6">
    <source>
        <dbReference type="PROSITE" id="PS50835"/>
    </source>
</evidence>
<keyword evidence="5" id="KW-0393">Immunoglobulin domain</keyword>
<dbReference type="InterPro" id="IPR013162">
    <property type="entry name" value="CD80_C2-set"/>
</dbReference>
<evidence type="ECO:0000313" key="8">
    <source>
        <dbReference type="Proteomes" id="UP000507470"/>
    </source>
</evidence>
<keyword evidence="2" id="KW-0472">Membrane</keyword>
<evidence type="ECO:0000256" key="5">
    <source>
        <dbReference type="ARBA" id="ARBA00023319"/>
    </source>
</evidence>
<dbReference type="Proteomes" id="UP000507470">
    <property type="component" value="Unassembled WGS sequence"/>
</dbReference>
<reference evidence="7 8" key="1">
    <citation type="submission" date="2020-06" db="EMBL/GenBank/DDBJ databases">
        <authorList>
            <person name="Li R."/>
            <person name="Bekaert M."/>
        </authorList>
    </citation>
    <scope>NUCLEOTIDE SEQUENCE [LARGE SCALE GENOMIC DNA]</scope>
    <source>
        <strain evidence="8">wild</strain>
    </source>
</reference>
<keyword evidence="8" id="KW-1185">Reference proteome</keyword>
<keyword evidence="3" id="KW-1015">Disulfide bond</keyword>
<evidence type="ECO:0000256" key="1">
    <source>
        <dbReference type="ARBA" id="ARBA00004479"/>
    </source>
</evidence>
<sequence length="380" mass="42367">MERNPIEWRFDGHVYSSGTTINPHLNESTKSRLHVVGSYDLQISNINNEDGDQYICSTSINGTLLMETVTLIIYEALPTRISIKNEINNKLFVTEGQSLLLSCTTIGGKPPPEIILTVSNNEVAVTGYQYVQYTVSNISRDFDRQICTCATSYKAHGYALTTNATLILNLRPSPAVFSQTLLKTEETIPLSASCTSEGSRPPAYFQWYIGSNNLTNFARDTSTHNASSDTYTVNSTLTFSVDRSHDNKTLICCVYNVAVPNGVQTSKQLDVKYSPKVTVQNKTYSQNDETRTVICITDGNPTRFTYGKWKHKLNNWIYEIDRGETGILTLQNPVEMRYRETGEYICSVSNGIKDKDGDILQTGIGYVTVDGKHLSCFASL</sequence>
<evidence type="ECO:0000256" key="3">
    <source>
        <dbReference type="ARBA" id="ARBA00023157"/>
    </source>
</evidence>
<comment type="subcellular location">
    <subcellularLocation>
        <location evidence="1">Membrane</location>
        <topology evidence="1">Single-pass type I membrane protein</topology>
    </subcellularLocation>
</comment>
<proteinExistence type="predicted"/>
<dbReference type="InterPro" id="IPR007110">
    <property type="entry name" value="Ig-like_dom"/>
</dbReference>
<dbReference type="GO" id="GO:0005911">
    <property type="term" value="C:cell-cell junction"/>
    <property type="evidence" value="ECO:0007669"/>
    <property type="project" value="TreeGrafter"/>
</dbReference>
<accession>A0A6J8A289</accession>
<dbReference type="AlphaFoldDB" id="A0A6J8A289"/>
<dbReference type="OrthoDB" id="6140914at2759"/>
<dbReference type="GO" id="GO:0098609">
    <property type="term" value="P:cell-cell adhesion"/>
    <property type="evidence" value="ECO:0007669"/>
    <property type="project" value="TreeGrafter"/>
</dbReference>
<protein>
    <recommendedName>
        <fullName evidence="6">Ig-like domain-containing protein</fullName>
    </recommendedName>
</protein>
<dbReference type="Pfam" id="PF08205">
    <property type="entry name" value="C2-set_2"/>
    <property type="match status" value="1"/>
</dbReference>
<dbReference type="EMBL" id="CACVKT020000425">
    <property type="protein sequence ID" value="CAC5358986.1"/>
    <property type="molecule type" value="Genomic_DNA"/>
</dbReference>
<dbReference type="PROSITE" id="PS50835">
    <property type="entry name" value="IG_LIKE"/>
    <property type="match status" value="2"/>
</dbReference>
<dbReference type="InterPro" id="IPR036179">
    <property type="entry name" value="Ig-like_dom_sf"/>
</dbReference>
<evidence type="ECO:0000313" key="7">
    <source>
        <dbReference type="EMBL" id="CAC5358986.1"/>
    </source>
</evidence>
<feature type="domain" description="Ig-like" evidence="6">
    <location>
        <begin position="275"/>
        <end position="365"/>
    </location>
</feature>
<evidence type="ECO:0000256" key="4">
    <source>
        <dbReference type="ARBA" id="ARBA00023180"/>
    </source>
</evidence>
<gene>
    <name evidence="7" type="ORF">MCOR_2017</name>
</gene>
<dbReference type="PANTHER" id="PTHR11640:SF31">
    <property type="entry name" value="IRREGULAR CHIASM C-ROUGHEST PROTEIN-RELATED"/>
    <property type="match status" value="1"/>
</dbReference>
<dbReference type="PANTHER" id="PTHR11640">
    <property type="entry name" value="NEPHRIN"/>
    <property type="match status" value="1"/>
</dbReference>